<proteinExistence type="predicted"/>
<dbReference type="Proteomes" id="UP000887566">
    <property type="component" value="Unplaced"/>
</dbReference>
<protein>
    <submittedName>
        <fullName evidence="3">Uncharacterized protein</fullName>
    </submittedName>
</protein>
<keyword evidence="2" id="KW-1185">Reference proteome</keyword>
<name>A0A914WUL3_9BILA</name>
<dbReference type="AlphaFoldDB" id="A0A914WUL3"/>
<evidence type="ECO:0000313" key="3">
    <source>
        <dbReference type="WBParaSite" id="PSAMB.scaffold546size47644.g6770.t1"/>
    </source>
</evidence>
<dbReference type="WBParaSite" id="PSAMB.scaffold546size47644.g6770.t1">
    <property type="protein sequence ID" value="PSAMB.scaffold546size47644.g6770.t1"/>
    <property type="gene ID" value="PSAMB.scaffold546size47644.g6770"/>
</dbReference>
<reference evidence="3" key="1">
    <citation type="submission" date="2022-11" db="UniProtKB">
        <authorList>
            <consortium name="WormBaseParasite"/>
        </authorList>
    </citation>
    <scope>IDENTIFICATION</scope>
</reference>
<sequence length="30" mass="3012">METDGGWGAATPQATATKLAQRGVTGHLAD</sequence>
<accession>A0A914WUL3</accession>
<organism evidence="2 3">
    <name type="scientific">Plectus sambesii</name>
    <dbReference type="NCBI Taxonomy" id="2011161"/>
    <lineage>
        <taxon>Eukaryota</taxon>
        <taxon>Metazoa</taxon>
        <taxon>Ecdysozoa</taxon>
        <taxon>Nematoda</taxon>
        <taxon>Chromadorea</taxon>
        <taxon>Plectida</taxon>
        <taxon>Plectina</taxon>
        <taxon>Plectoidea</taxon>
        <taxon>Plectidae</taxon>
        <taxon>Plectus</taxon>
    </lineage>
</organism>
<evidence type="ECO:0000313" key="2">
    <source>
        <dbReference type="Proteomes" id="UP000887566"/>
    </source>
</evidence>
<feature type="region of interest" description="Disordered" evidence="1">
    <location>
        <begin position="1"/>
        <end position="30"/>
    </location>
</feature>
<evidence type="ECO:0000256" key="1">
    <source>
        <dbReference type="SAM" id="MobiDB-lite"/>
    </source>
</evidence>